<dbReference type="VEuPathDB" id="FungiDB:PV09_02403"/>
<sequence length="279" mass="30174">MDVTCADTVSYNGILQMNLTGTIGSDSYYACAFLSNYTLAQKCCAPEKVHSFDEDKCYSWCDMPASMNDEIDTEGFDLLDYMRSCLNQTGETIGPLWCRLTQAHAITSPNSISTDSSSAPTSTFSAEKFCATEDPQTLISVNDPWAACGTLPNNSNHLALEACCQPAPVKWSVVHCYEYCYLPRGNAFRGLSDSRNLTDDQILGSFKTCMLQKGNGTGSELEGLVCRVNGSAIDLKTTAFQTDRYLTGGGITSDSRLVLNVKGLLILALSLVTALAFLG</sequence>
<evidence type="ECO:0000313" key="2">
    <source>
        <dbReference type="Proteomes" id="UP000053259"/>
    </source>
</evidence>
<dbReference type="AlphaFoldDB" id="A0A0D2AII7"/>
<protein>
    <submittedName>
        <fullName evidence="1">Uncharacterized protein</fullName>
    </submittedName>
</protein>
<dbReference type="InParanoid" id="A0A0D2AII7"/>
<proteinExistence type="predicted"/>
<dbReference type="Proteomes" id="UP000053259">
    <property type="component" value="Unassembled WGS sequence"/>
</dbReference>
<keyword evidence="2" id="KW-1185">Reference proteome</keyword>
<evidence type="ECO:0000313" key="1">
    <source>
        <dbReference type="EMBL" id="KIW06703.1"/>
    </source>
</evidence>
<dbReference type="GeneID" id="27310376"/>
<organism evidence="1 2">
    <name type="scientific">Verruconis gallopava</name>
    <dbReference type="NCBI Taxonomy" id="253628"/>
    <lineage>
        <taxon>Eukaryota</taxon>
        <taxon>Fungi</taxon>
        <taxon>Dikarya</taxon>
        <taxon>Ascomycota</taxon>
        <taxon>Pezizomycotina</taxon>
        <taxon>Dothideomycetes</taxon>
        <taxon>Pleosporomycetidae</taxon>
        <taxon>Venturiales</taxon>
        <taxon>Sympoventuriaceae</taxon>
        <taxon>Verruconis</taxon>
    </lineage>
</organism>
<dbReference type="EMBL" id="KN847534">
    <property type="protein sequence ID" value="KIW06703.1"/>
    <property type="molecule type" value="Genomic_DNA"/>
</dbReference>
<dbReference type="RefSeq" id="XP_016216572.1">
    <property type="nucleotide sequence ID" value="XM_016355436.1"/>
</dbReference>
<dbReference type="OrthoDB" id="3935540at2759"/>
<reference evidence="1 2" key="1">
    <citation type="submission" date="2015-01" db="EMBL/GenBank/DDBJ databases">
        <title>The Genome Sequence of Ochroconis gallopava CBS43764.</title>
        <authorList>
            <consortium name="The Broad Institute Genomics Platform"/>
            <person name="Cuomo C."/>
            <person name="de Hoog S."/>
            <person name="Gorbushina A."/>
            <person name="Stielow B."/>
            <person name="Teixiera M."/>
            <person name="Abouelleil A."/>
            <person name="Chapman S.B."/>
            <person name="Priest M."/>
            <person name="Young S.K."/>
            <person name="Wortman J."/>
            <person name="Nusbaum C."/>
            <person name="Birren B."/>
        </authorList>
    </citation>
    <scope>NUCLEOTIDE SEQUENCE [LARGE SCALE GENOMIC DNA]</scope>
    <source>
        <strain evidence="1 2">CBS 43764</strain>
    </source>
</reference>
<dbReference type="HOGENOM" id="CLU_998201_0_0_1"/>
<name>A0A0D2AII7_9PEZI</name>
<accession>A0A0D2AII7</accession>
<gene>
    <name evidence="1" type="ORF">PV09_02403</name>
</gene>